<dbReference type="Proteomes" id="UP000325577">
    <property type="component" value="Linkage Group LG0"/>
</dbReference>
<dbReference type="GO" id="GO:0005634">
    <property type="term" value="C:nucleus"/>
    <property type="evidence" value="ECO:0007669"/>
    <property type="project" value="UniProtKB-SubCell"/>
</dbReference>
<dbReference type="PANTHER" id="PTHR13859">
    <property type="entry name" value="ATROPHIN-RELATED"/>
    <property type="match status" value="1"/>
</dbReference>
<evidence type="ECO:0008006" key="10">
    <source>
        <dbReference type="Google" id="ProtNLM"/>
    </source>
</evidence>
<name>A0A5J5C4S7_9ASTE</name>
<comment type="subcellular location">
    <subcellularLocation>
        <location evidence="1">Nucleus</location>
    </subcellularLocation>
</comment>
<dbReference type="OrthoDB" id="1634742at2759"/>
<sequence>MEMDSVQPNCNGDCIKDMSADQLLLPNSSDAYDVFGEPDMFPRVGDQYQVEIPVLITDSDYLSYTKNPADAENVAGIHRDFLMGLPVPVMWINKEAENMKHERVEFLGGSNDESNKNGLLESESIRGAHINLEGEISELKFEPSDIAFDCGRVLGESPNLALEQEMKNEMHQKYRGLGYCLVPGFLGESWSDIEEARFLLGLYIFGKSLVQVKRFIESKKMGDILSFYYGKFYRSDGYRRWSDCRKMKSRRCVYGPKIFTGLRQQEFLSRLLPHVSEECQITLLEVSKTFGEGKMSLEEYVFTLKAIIGMDSLVEAVAIGKGKQDLTGMATEPLKSKPEIPIGKACSSLTSSEIINFLTGDFRLSKARSSDLFWEAVWPRLLDRGWHSEQPKNQSYAVGSKHSLVFLMPGVKKFSRRRLVKGNHYFDSVSDVLSKVASDPGLLELDIEVDEGNRRNKEENGWMSEAKLEQDDLADQQRHCYLQPRTPNCNTDLMKFTVVDTSLADGKTFKVRELRMLPVFVSRNTSRIHSEESDRETSEVSTDESDSCDTMLFNQKETDNSEHTKTTINMGMFSEGNDLEISASNQGIPIKGSDSPDAPFRNSEDHNNLHEEKQPRKALKCKLSRRLKHENLNYLAPVTKRRRRLTACSREETNHSLVSFSASPRLEQGKHSYCSDTADSNQNNLTQMDSSPKRVSSTSSSKGNPDECSGAILNDTTFGAEHPYTNPQPRTLIDLNLPHVPPDFETGETFLMGLRGEQDDQTSKHDLTKEHPDNPTALETSVHVASSEQQPNMNSRRHGTRNRPPTARALEALASGFLTINRRRKSKETAPRENLTSRPSRHACCEVGITENLGTGMLDSKVEEVGNDVCNGNENMLSKFQVLSDQNGGQVSGP</sequence>
<evidence type="ECO:0000256" key="2">
    <source>
        <dbReference type="ARBA" id="ARBA00023015"/>
    </source>
</evidence>
<keyword evidence="3" id="KW-0804">Transcription</keyword>
<dbReference type="SUPFAM" id="SSF46689">
    <property type="entry name" value="Homeodomain-like"/>
    <property type="match status" value="1"/>
</dbReference>
<evidence type="ECO:0000256" key="3">
    <source>
        <dbReference type="ARBA" id="ARBA00023163"/>
    </source>
</evidence>
<feature type="region of interest" description="Disordered" evidence="5">
    <location>
        <begin position="584"/>
        <end position="618"/>
    </location>
</feature>
<dbReference type="PANTHER" id="PTHR13859:SF34">
    <property type="entry name" value="SANT DOMAIN-CONTAINING PROTEIN"/>
    <property type="match status" value="1"/>
</dbReference>
<dbReference type="InterPro" id="IPR056067">
    <property type="entry name" value="DUF7650"/>
</dbReference>
<accession>A0A5J5C4S7</accession>
<evidence type="ECO:0000256" key="1">
    <source>
        <dbReference type="ARBA" id="ARBA00004123"/>
    </source>
</evidence>
<keyword evidence="2" id="KW-0805">Transcription regulation</keyword>
<dbReference type="AlphaFoldDB" id="A0A5J5C4S7"/>
<feature type="domain" description="DUF7952" evidence="7">
    <location>
        <begin position="190"/>
        <end position="320"/>
    </location>
</feature>
<gene>
    <name evidence="8" type="ORF">F0562_000601</name>
</gene>
<dbReference type="Pfam" id="PF25826">
    <property type="entry name" value="DUF7952"/>
    <property type="match status" value="1"/>
</dbReference>
<organism evidence="8 9">
    <name type="scientific">Nyssa sinensis</name>
    <dbReference type="NCBI Taxonomy" id="561372"/>
    <lineage>
        <taxon>Eukaryota</taxon>
        <taxon>Viridiplantae</taxon>
        <taxon>Streptophyta</taxon>
        <taxon>Embryophyta</taxon>
        <taxon>Tracheophyta</taxon>
        <taxon>Spermatophyta</taxon>
        <taxon>Magnoliopsida</taxon>
        <taxon>eudicotyledons</taxon>
        <taxon>Gunneridae</taxon>
        <taxon>Pentapetalae</taxon>
        <taxon>asterids</taxon>
        <taxon>Cornales</taxon>
        <taxon>Nyssaceae</taxon>
        <taxon>Nyssa</taxon>
    </lineage>
</organism>
<dbReference type="GO" id="GO:0003714">
    <property type="term" value="F:transcription corepressor activity"/>
    <property type="evidence" value="ECO:0007669"/>
    <property type="project" value="TreeGrafter"/>
</dbReference>
<feature type="compositionally biased region" description="Polar residues" evidence="5">
    <location>
        <begin position="674"/>
        <end position="689"/>
    </location>
</feature>
<evidence type="ECO:0000256" key="5">
    <source>
        <dbReference type="SAM" id="MobiDB-lite"/>
    </source>
</evidence>
<feature type="compositionally biased region" description="Polar residues" evidence="5">
    <location>
        <begin position="780"/>
        <end position="794"/>
    </location>
</feature>
<feature type="domain" description="DUF7650" evidence="6">
    <location>
        <begin position="352"/>
        <end position="440"/>
    </location>
</feature>
<keyword evidence="9" id="KW-1185">Reference proteome</keyword>
<dbReference type="EMBL" id="CM018031">
    <property type="protein sequence ID" value="KAA8548917.1"/>
    <property type="molecule type" value="Genomic_DNA"/>
</dbReference>
<evidence type="ECO:0000313" key="9">
    <source>
        <dbReference type="Proteomes" id="UP000325577"/>
    </source>
</evidence>
<dbReference type="FunFam" id="1.10.10.60:FF:000374">
    <property type="entry name" value="Arginine-glutamic acid dipeptide repeat protein"/>
    <property type="match status" value="1"/>
</dbReference>
<evidence type="ECO:0000256" key="4">
    <source>
        <dbReference type="ARBA" id="ARBA00023242"/>
    </source>
</evidence>
<protein>
    <recommendedName>
        <fullName evidence="10">SANT domain-containing protein</fullName>
    </recommendedName>
</protein>
<reference evidence="8 9" key="1">
    <citation type="submission" date="2019-09" db="EMBL/GenBank/DDBJ databases">
        <title>A chromosome-level genome assembly of the Chinese tupelo Nyssa sinensis.</title>
        <authorList>
            <person name="Yang X."/>
            <person name="Kang M."/>
            <person name="Yang Y."/>
            <person name="Xiong H."/>
            <person name="Wang M."/>
            <person name="Zhang Z."/>
            <person name="Wang Z."/>
            <person name="Wu H."/>
            <person name="Ma T."/>
            <person name="Liu J."/>
            <person name="Xi Z."/>
        </authorList>
    </citation>
    <scope>NUCLEOTIDE SEQUENCE [LARGE SCALE GENOMIC DNA]</scope>
    <source>
        <strain evidence="8">J267</strain>
        <tissue evidence="8">Leaf</tissue>
    </source>
</reference>
<feature type="compositionally biased region" description="Basic and acidic residues" evidence="5">
    <location>
        <begin position="602"/>
        <end position="615"/>
    </location>
</feature>
<feature type="region of interest" description="Disordered" evidence="5">
    <location>
        <begin position="526"/>
        <end position="548"/>
    </location>
</feature>
<dbReference type="Pfam" id="PF24662">
    <property type="entry name" value="DUF7650"/>
    <property type="match status" value="1"/>
</dbReference>
<keyword evidence="4" id="KW-0539">Nucleus</keyword>
<evidence type="ECO:0000259" key="7">
    <source>
        <dbReference type="Pfam" id="PF25826"/>
    </source>
</evidence>
<proteinExistence type="predicted"/>
<dbReference type="InterPro" id="IPR009057">
    <property type="entry name" value="Homeodomain-like_sf"/>
</dbReference>
<feature type="region of interest" description="Disordered" evidence="5">
    <location>
        <begin position="780"/>
        <end position="803"/>
    </location>
</feature>
<dbReference type="InterPro" id="IPR057712">
    <property type="entry name" value="DUF7952"/>
</dbReference>
<feature type="region of interest" description="Disordered" evidence="5">
    <location>
        <begin position="659"/>
        <end position="711"/>
    </location>
</feature>
<feature type="compositionally biased region" description="Basic and acidic residues" evidence="5">
    <location>
        <begin position="528"/>
        <end position="538"/>
    </location>
</feature>
<evidence type="ECO:0000259" key="6">
    <source>
        <dbReference type="Pfam" id="PF24662"/>
    </source>
</evidence>
<evidence type="ECO:0000313" key="8">
    <source>
        <dbReference type="EMBL" id="KAA8548917.1"/>
    </source>
</evidence>